<name>A0ACB9ASW6_9ASTR</name>
<gene>
    <name evidence="1" type="ORF">L1987_71367</name>
</gene>
<evidence type="ECO:0000313" key="1">
    <source>
        <dbReference type="EMBL" id="KAI3712801.1"/>
    </source>
</evidence>
<dbReference type="EMBL" id="CM042041">
    <property type="protein sequence ID" value="KAI3712801.1"/>
    <property type="molecule type" value="Genomic_DNA"/>
</dbReference>
<organism evidence="1 2">
    <name type="scientific">Smallanthus sonchifolius</name>
    <dbReference type="NCBI Taxonomy" id="185202"/>
    <lineage>
        <taxon>Eukaryota</taxon>
        <taxon>Viridiplantae</taxon>
        <taxon>Streptophyta</taxon>
        <taxon>Embryophyta</taxon>
        <taxon>Tracheophyta</taxon>
        <taxon>Spermatophyta</taxon>
        <taxon>Magnoliopsida</taxon>
        <taxon>eudicotyledons</taxon>
        <taxon>Gunneridae</taxon>
        <taxon>Pentapetalae</taxon>
        <taxon>asterids</taxon>
        <taxon>campanulids</taxon>
        <taxon>Asterales</taxon>
        <taxon>Asteraceae</taxon>
        <taxon>Asteroideae</taxon>
        <taxon>Heliantheae alliance</taxon>
        <taxon>Millerieae</taxon>
        <taxon>Smallanthus</taxon>
    </lineage>
</organism>
<dbReference type="Proteomes" id="UP001056120">
    <property type="component" value="Linkage Group LG24"/>
</dbReference>
<evidence type="ECO:0000313" key="2">
    <source>
        <dbReference type="Proteomes" id="UP001056120"/>
    </source>
</evidence>
<reference evidence="1 2" key="2">
    <citation type="journal article" date="2022" name="Mol. Ecol. Resour.">
        <title>The genomes of chicory, endive, great burdock and yacon provide insights into Asteraceae paleo-polyploidization history and plant inulin production.</title>
        <authorList>
            <person name="Fan W."/>
            <person name="Wang S."/>
            <person name="Wang H."/>
            <person name="Wang A."/>
            <person name="Jiang F."/>
            <person name="Liu H."/>
            <person name="Zhao H."/>
            <person name="Xu D."/>
            <person name="Zhang Y."/>
        </authorList>
    </citation>
    <scope>NUCLEOTIDE SEQUENCE [LARGE SCALE GENOMIC DNA]</scope>
    <source>
        <strain evidence="2">cv. Yunnan</strain>
        <tissue evidence="1">Leaves</tissue>
    </source>
</reference>
<keyword evidence="2" id="KW-1185">Reference proteome</keyword>
<proteinExistence type="predicted"/>
<sequence>MTSARVLPLLSSVQRLLLHFLVRFEQKQAAKTPDFGRRNKKSSEMQFLFFVSKSGITRHKHHLAWDSPNVSRCPKVPNEVKALFKEHFEKKKRSREMMNSIPHFDDVVDLDEDELEINHSEAKSKGKKSPGSTTDAFNKKAKGTLL</sequence>
<accession>A0ACB9ASW6</accession>
<comment type="caution">
    <text evidence="1">The sequence shown here is derived from an EMBL/GenBank/DDBJ whole genome shotgun (WGS) entry which is preliminary data.</text>
</comment>
<reference evidence="2" key="1">
    <citation type="journal article" date="2022" name="Mol. Ecol. Resour.">
        <title>The genomes of chicory, endive, great burdock and yacon provide insights into Asteraceae palaeo-polyploidization history and plant inulin production.</title>
        <authorList>
            <person name="Fan W."/>
            <person name="Wang S."/>
            <person name="Wang H."/>
            <person name="Wang A."/>
            <person name="Jiang F."/>
            <person name="Liu H."/>
            <person name="Zhao H."/>
            <person name="Xu D."/>
            <person name="Zhang Y."/>
        </authorList>
    </citation>
    <scope>NUCLEOTIDE SEQUENCE [LARGE SCALE GENOMIC DNA]</scope>
    <source>
        <strain evidence="2">cv. Yunnan</strain>
    </source>
</reference>
<protein>
    <submittedName>
        <fullName evidence="1">Uncharacterized protein</fullName>
    </submittedName>
</protein>